<feature type="coiled-coil region" evidence="4">
    <location>
        <begin position="321"/>
        <end position="362"/>
    </location>
</feature>
<sequence>MQLLDLHMQYFGPYRDETVDFASFAQTPLFLISGKTGSGKTTIFDALVFALYGDTSGDDRTGDEMRANFASADEKTRVTLRFTHGGKTYEIWREPAQELAKKRGSGTTTTTMNVCLTVFEDGKETAQWTKKRDVAPRIADLLHLDADQFRQIVILPQGKFRQFLDANSDDKGALLQHLFGTSLYARWQTTLKTKAKQKQTAVAKQTERLKTLASQFQFEDPAPAPETPLPEQIKAMATTLADLTTQHEAAEASLTAAQTAYEKANRAYQQGTALQQAFQQQAKAKAALADLDANAATLTAQQQARTQLQWVQTHRSDYDHLQQAQVELNRLNDRIKQTTVAKQQAEAALAKASATADQLASQQAAMTSQQKRADQLAILQPQLEQVAALQAANTKATKAVQQAQSQLERASAQVTTTKAALAATQTNLAALTASDQQPALQAASERLAAQTPVYRQWQTTGQELAQSQSQLATATTQAQAAQADAATASADYTALHDAQLNNQIAALAAQLSPDAPCPVCGSTTHPHPATTAVAPVTAEAVEAADQKRQQAQQAATAAQAQVDQLTAQVTKLAARQAELAAQLSDDGAVAAAYQQLTTQVTTLKQAVAAATAKRDQLLQQQETQTQTLEQAQAAQTAAQNQAHQAETAAASANAALTTAQAALPDNAPALADLKQEHQDLTAELDRYAQAQKENQAALSTAKEAVAEHKATLASQQAQQKQEQTTAAQAQSAFAEAKTAALGPARPFADWLKQLPELVKLENAIATAKTQRDQQTALLAQATRQINGQAMPDVDALQTARQSATEVQAQAQAAAVTLAQTLQRDQKLHDTISKDFASNQTALDEAVAWDNLAQVLSGTNARKLSLERFVLRAYLAEVLKVANVRLAKLTAGRYQFVLHDEPGSYRNDSGLEIDVYDDQVGQTRSVHTLSGGESFIAALSLALALGEVIQQEAGGVSIDALFVDEGFGSLDMGSLNVAMEALESIEGQARMIGIISHVAELQETVPDQLQVTADGNGQSHLKAVHADR</sequence>
<dbReference type="PANTHER" id="PTHR32114">
    <property type="entry name" value="ABC TRANSPORTER ABCH.3"/>
    <property type="match status" value="1"/>
</dbReference>
<feature type="coiled-coil region" evidence="4">
    <location>
        <begin position="541"/>
        <end position="718"/>
    </location>
</feature>
<evidence type="ECO:0000256" key="2">
    <source>
        <dbReference type="ARBA" id="ARBA00011322"/>
    </source>
</evidence>
<dbReference type="InterPro" id="IPR038729">
    <property type="entry name" value="Rad50/SbcC_AAA"/>
</dbReference>
<dbReference type="SUPFAM" id="SSF52540">
    <property type="entry name" value="P-loop containing nucleoside triphosphate hydrolases"/>
    <property type="match status" value="1"/>
</dbReference>
<dbReference type="Pfam" id="PF13476">
    <property type="entry name" value="AAA_23"/>
    <property type="match status" value="1"/>
</dbReference>
<name>A0ABW4BF06_9LACO</name>
<evidence type="ECO:0000313" key="7">
    <source>
        <dbReference type="Proteomes" id="UP001597199"/>
    </source>
</evidence>
<dbReference type="Gene3D" id="3.40.50.300">
    <property type="entry name" value="P-loop containing nucleotide triphosphate hydrolases"/>
    <property type="match status" value="2"/>
</dbReference>
<comment type="caution">
    <text evidence="6">The sequence shown here is derived from an EMBL/GenBank/DDBJ whole genome shotgun (WGS) entry which is preliminary data.</text>
</comment>
<comment type="similarity">
    <text evidence="1">Belongs to the SMC family. SbcC subfamily.</text>
</comment>
<dbReference type="Pfam" id="PF13558">
    <property type="entry name" value="SbcC_Walker_B"/>
    <property type="match status" value="1"/>
</dbReference>
<comment type="subunit">
    <text evidence="2">Heterodimer of SbcC and SbcD.</text>
</comment>
<keyword evidence="4" id="KW-0175">Coiled coil</keyword>
<evidence type="ECO:0000313" key="6">
    <source>
        <dbReference type="EMBL" id="MFD1398277.1"/>
    </source>
</evidence>
<evidence type="ECO:0000256" key="4">
    <source>
        <dbReference type="SAM" id="Coils"/>
    </source>
</evidence>
<evidence type="ECO:0000256" key="1">
    <source>
        <dbReference type="ARBA" id="ARBA00006930"/>
    </source>
</evidence>
<dbReference type="EMBL" id="JBHTOA010000016">
    <property type="protein sequence ID" value="MFD1398277.1"/>
    <property type="molecule type" value="Genomic_DNA"/>
</dbReference>
<protein>
    <recommendedName>
        <fullName evidence="3">Nuclease SbcCD subunit C</fullName>
    </recommendedName>
</protein>
<accession>A0ABW4BF06</accession>
<dbReference type="RefSeq" id="WP_204117860.1">
    <property type="nucleotide sequence ID" value="NZ_BOLV01000001.1"/>
</dbReference>
<keyword evidence="7" id="KW-1185">Reference proteome</keyword>
<dbReference type="Proteomes" id="UP001597199">
    <property type="component" value="Unassembled WGS sequence"/>
</dbReference>
<dbReference type="PANTHER" id="PTHR32114:SF2">
    <property type="entry name" value="ABC TRANSPORTER ABCH.3"/>
    <property type="match status" value="1"/>
</dbReference>
<evidence type="ECO:0000259" key="5">
    <source>
        <dbReference type="Pfam" id="PF13476"/>
    </source>
</evidence>
<feature type="coiled-coil region" evidence="4">
    <location>
        <begin position="240"/>
        <end position="294"/>
    </location>
</feature>
<feature type="coiled-coil region" evidence="4">
    <location>
        <begin position="757"/>
        <end position="784"/>
    </location>
</feature>
<organism evidence="6 7">
    <name type="scientific">Lacticaseibacillus suilingensis</name>
    <dbReference type="NCBI Taxonomy" id="2799577"/>
    <lineage>
        <taxon>Bacteria</taxon>
        <taxon>Bacillati</taxon>
        <taxon>Bacillota</taxon>
        <taxon>Bacilli</taxon>
        <taxon>Lactobacillales</taxon>
        <taxon>Lactobacillaceae</taxon>
        <taxon>Lacticaseibacillus</taxon>
    </lineage>
</organism>
<proteinExistence type="inferred from homology"/>
<dbReference type="InterPro" id="IPR027417">
    <property type="entry name" value="P-loop_NTPase"/>
</dbReference>
<evidence type="ECO:0000256" key="3">
    <source>
        <dbReference type="ARBA" id="ARBA00013368"/>
    </source>
</evidence>
<feature type="domain" description="Rad50/SbcC-type AAA" evidence="5">
    <location>
        <begin position="6"/>
        <end position="215"/>
    </location>
</feature>
<gene>
    <name evidence="6" type="ORF">ACFQ41_03030</name>
</gene>
<reference evidence="7" key="1">
    <citation type="journal article" date="2019" name="Int. J. Syst. Evol. Microbiol.">
        <title>The Global Catalogue of Microorganisms (GCM) 10K type strain sequencing project: providing services to taxonomists for standard genome sequencing and annotation.</title>
        <authorList>
            <consortium name="The Broad Institute Genomics Platform"/>
            <consortium name="The Broad Institute Genome Sequencing Center for Infectious Disease"/>
            <person name="Wu L."/>
            <person name="Ma J."/>
        </authorList>
    </citation>
    <scope>NUCLEOTIDE SEQUENCE [LARGE SCALE GENOMIC DNA]</scope>
    <source>
        <strain evidence="7">CCM 9110</strain>
    </source>
</reference>
<feature type="coiled-coil region" evidence="4">
    <location>
        <begin position="386"/>
        <end position="420"/>
    </location>
</feature>